<dbReference type="AlphaFoldDB" id="B3JM94"/>
<evidence type="ECO:0000256" key="1">
    <source>
        <dbReference type="SAM" id="Phobius"/>
    </source>
</evidence>
<comment type="caution">
    <text evidence="2">The sequence shown here is derived from an EMBL/GenBank/DDBJ whole genome shotgun (WGS) entry which is preliminary data.</text>
</comment>
<feature type="transmembrane region" description="Helical" evidence="1">
    <location>
        <begin position="51"/>
        <end position="67"/>
    </location>
</feature>
<keyword evidence="1" id="KW-0812">Transmembrane</keyword>
<accession>B3JM94</accession>
<dbReference type="HOGENOM" id="CLU_036902_11_4_10"/>
<proteinExistence type="predicted"/>
<evidence type="ECO:0000313" key="2">
    <source>
        <dbReference type="EMBL" id="EDU99908.1"/>
    </source>
</evidence>
<dbReference type="STRING" id="470145.BACCOP_03045"/>
<name>B3JM94_9BACT</name>
<reference evidence="2 3" key="1">
    <citation type="submission" date="2008-04" db="EMBL/GenBank/DDBJ databases">
        <title>Draft genome sequence of Bacteroides coprocola (DSM 17136).</title>
        <authorList>
            <person name="Sudarsanam P."/>
            <person name="Ley R."/>
            <person name="Guruge J."/>
            <person name="Turnbaugh P.J."/>
            <person name="Mahowald M."/>
            <person name="Liep D."/>
            <person name="Gordon J."/>
        </authorList>
    </citation>
    <scope>NUCLEOTIDE SEQUENCE [LARGE SCALE GENOMIC DNA]</scope>
    <source>
        <strain evidence="2 3">DSM 17136</strain>
    </source>
</reference>
<dbReference type="Proteomes" id="UP000003146">
    <property type="component" value="Unassembled WGS sequence"/>
</dbReference>
<keyword evidence="1" id="KW-0472">Membrane</keyword>
<keyword evidence="1" id="KW-1133">Transmembrane helix</keyword>
<reference evidence="2 3" key="2">
    <citation type="submission" date="2008-04" db="EMBL/GenBank/DDBJ databases">
        <authorList>
            <person name="Fulton L."/>
            <person name="Clifton S."/>
            <person name="Fulton B."/>
            <person name="Xu J."/>
            <person name="Minx P."/>
            <person name="Pepin K.H."/>
            <person name="Johnson M."/>
            <person name="Thiruvilangam P."/>
            <person name="Bhonagiri V."/>
            <person name="Nash W.E."/>
            <person name="Mardis E.R."/>
            <person name="Wilson R.K."/>
        </authorList>
    </citation>
    <scope>NUCLEOTIDE SEQUENCE [LARGE SCALE GENOMIC DNA]</scope>
    <source>
        <strain evidence="2 3">DSM 17136</strain>
    </source>
</reference>
<dbReference type="EMBL" id="ABIY02000109">
    <property type="protein sequence ID" value="EDU99908.1"/>
    <property type="molecule type" value="Genomic_DNA"/>
</dbReference>
<organism evidence="2 3">
    <name type="scientific">Phocaeicola coprocola DSM 17136</name>
    <dbReference type="NCBI Taxonomy" id="470145"/>
    <lineage>
        <taxon>Bacteria</taxon>
        <taxon>Pseudomonadati</taxon>
        <taxon>Bacteroidota</taxon>
        <taxon>Bacteroidia</taxon>
        <taxon>Bacteroidales</taxon>
        <taxon>Bacteroidaceae</taxon>
        <taxon>Phocaeicola</taxon>
    </lineage>
</organism>
<protein>
    <recommendedName>
        <fullName evidence="4">Transposase IS116/IS110/IS902 family protein</fullName>
    </recommendedName>
</protein>
<sequence>MRVKKSARITHGNKQVKAVITEAAWAATRTKNTFFSERYHRIAARRGKKRALIAVGHSQLISVYLILSTGSRYHELGAQYMQSKIEQKRKVYLSSELKKLGYNVSLTKVPQAVTLN</sequence>
<gene>
    <name evidence="2" type="ORF">BACCOP_03045</name>
</gene>
<evidence type="ECO:0000313" key="3">
    <source>
        <dbReference type="Proteomes" id="UP000003146"/>
    </source>
</evidence>
<evidence type="ECO:0008006" key="4">
    <source>
        <dbReference type="Google" id="ProtNLM"/>
    </source>
</evidence>
<dbReference type="eggNOG" id="COG3547">
    <property type="taxonomic scope" value="Bacteria"/>
</dbReference>